<proteinExistence type="predicted"/>
<accession>A0A1B0ZUX3</accession>
<keyword evidence="3" id="KW-1185">Reference proteome</keyword>
<dbReference type="OrthoDB" id="7709428at2"/>
<dbReference type="AlphaFoldDB" id="A0A1B0ZUX3"/>
<evidence type="ECO:0000313" key="2">
    <source>
        <dbReference type="EMBL" id="ANP37898.1"/>
    </source>
</evidence>
<dbReference type="EMBL" id="CP015124">
    <property type="protein sequence ID" value="ANP37898.1"/>
    <property type="molecule type" value="Genomic_DNA"/>
</dbReference>
<organism evidence="2 3">
    <name type="scientific">Phaeobacter gallaeciensis</name>
    <dbReference type="NCBI Taxonomy" id="60890"/>
    <lineage>
        <taxon>Bacteria</taxon>
        <taxon>Pseudomonadati</taxon>
        <taxon>Pseudomonadota</taxon>
        <taxon>Alphaproteobacteria</taxon>
        <taxon>Rhodobacterales</taxon>
        <taxon>Roseobacteraceae</taxon>
        <taxon>Phaeobacter</taxon>
    </lineage>
</organism>
<keyword evidence="1" id="KW-0732">Signal</keyword>
<evidence type="ECO:0000313" key="3">
    <source>
        <dbReference type="Proteomes" id="UP000092565"/>
    </source>
</evidence>
<feature type="signal peptide" evidence="1">
    <location>
        <begin position="1"/>
        <end position="18"/>
    </location>
</feature>
<feature type="chain" id="PRO_5008518121" evidence="1">
    <location>
        <begin position="19"/>
        <end position="180"/>
    </location>
</feature>
<gene>
    <name evidence="2" type="ORF">JL2886_03012</name>
</gene>
<dbReference type="PROSITE" id="PS51257">
    <property type="entry name" value="PROKAR_LIPOPROTEIN"/>
    <property type="match status" value="1"/>
</dbReference>
<sequence length="180" mass="18973">MKTYILPTLIAASVTLSACDTAESPSETYASRLQTAEQLPVSKNISLTAAGKRLPLQTATQTRISFAQNELNEANPPMTQADCTLTSSAFSGALRVPGKVNLPSFGRATPPMTIACTDGKKTVTQTIEVTNLTKLKAQENAAAQVLWGGGLLGAAVLAGMSSERDKSLDLYGYPPKIQVK</sequence>
<evidence type="ECO:0000256" key="1">
    <source>
        <dbReference type="SAM" id="SignalP"/>
    </source>
</evidence>
<reference evidence="2 3" key="1">
    <citation type="submission" date="2016-04" db="EMBL/GenBank/DDBJ databases">
        <authorList>
            <person name="Evans L.H."/>
            <person name="Alamgir A."/>
            <person name="Owens N."/>
            <person name="Weber N.D."/>
            <person name="Virtaneva K."/>
            <person name="Barbian K."/>
            <person name="Babar A."/>
            <person name="Rosenke K."/>
        </authorList>
    </citation>
    <scope>NUCLEOTIDE SEQUENCE [LARGE SCALE GENOMIC DNA]</scope>
    <source>
        <strain evidence="2 3">JL2886</strain>
    </source>
</reference>
<name>A0A1B0ZUX3_9RHOB</name>
<dbReference type="RefSeq" id="WP_133245353.1">
    <property type="nucleotide sequence ID" value="NZ_CP015124.1"/>
</dbReference>
<dbReference type="Proteomes" id="UP000092565">
    <property type="component" value="Chromosome"/>
</dbReference>
<protein>
    <submittedName>
        <fullName evidence="2">Uncharacterized protein</fullName>
    </submittedName>
</protein>